<reference evidence="1 2" key="1">
    <citation type="submission" date="2021-06" db="EMBL/GenBank/DDBJ databases">
        <authorList>
            <person name="Palmer J.M."/>
        </authorList>
    </citation>
    <scope>NUCLEOTIDE SEQUENCE [LARGE SCALE GENOMIC DNA]</scope>
    <source>
        <strain evidence="2">if_2019</strain>
        <tissue evidence="1">Muscle</tissue>
    </source>
</reference>
<name>A0ABV0T398_9TELE</name>
<dbReference type="Proteomes" id="UP001482620">
    <property type="component" value="Unassembled WGS sequence"/>
</dbReference>
<protein>
    <submittedName>
        <fullName evidence="1">Uncharacterized protein</fullName>
    </submittedName>
</protein>
<proteinExistence type="predicted"/>
<comment type="caution">
    <text evidence="1">The sequence shown here is derived from an EMBL/GenBank/DDBJ whole genome shotgun (WGS) entry which is preliminary data.</text>
</comment>
<keyword evidence="2" id="KW-1185">Reference proteome</keyword>
<organism evidence="1 2">
    <name type="scientific">Ilyodon furcidens</name>
    <name type="common">goldbreast splitfin</name>
    <dbReference type="NCBI Taxonomy" id="33524"/>
    <lineage>
        <taxon>Eukaryota</taxon>
        <taxon>Metazoa</taxon>
        <taxon>Chordata</taxon>
        <taxon>Craniata</taxon>
        <taxon>Vertebrata</taxon>
        <taxon>Euteleostomi</taxon>
        <taxon>Actinopterygii</taxon>
        <taxon>Neopterygii</taxon>
        <taxon>Teleostei</taxon>
        <taxon>Neoteleostei</taxon>
        <taxon>Acanthomorphata</taxon>
        <taxon>Ovalentaria</taxon>
        <taxon>Atherinomorphae</taxon>
        <taxon>Cyprinodontiformes</taxon>
        <taxon>Goodeidae</taxon>
        <taxon>Ilyodon</taxon>
    </lineage>
</organism>
<evidence type="ECO:0000313" key="1">
    <source>
        <dbReference type="EMBL" id="MEQ2226949.1"/>
    </source>
</evidence>
<dbReference type="EMBL" id="JAHRIQ010016920">
    <property type="protein sequence ID" value="MEQ2226949.1"/>
    <property type="molecule type" value="Genomic_DNA"/>
</dbReference>
<accession>A0ABV0T398</accession>
<sequence>MQKIHKENAAIALTRKETQLNTDIQTRRNFYKKKTEDPKLIVPVIAKNCMNESSKYRAIFQDLKNKDRHLFSLFFYYTLKTPAKQKSSTLSAEGTAGCSLFKF</sequence>
<gene>
    <name evidence="1" type="ORF">ILYODFUR_032603</name>
</gene>
<evidence type="ECO:0000313" key="2">
    <source>
        <dbReference type="Proteomes" id="UP001482620"/>
    </source>
</evidence>